<feature type="compositionally biased region" description="Low complexity" evidence="1">
    <location>
        <begin position="30"/>
        <end position="42"/>
    </location>
</feature>
<gene>
    <name evidence="2" type="ORF">DEACI_2097</name>
    <name evidence="3" type="ORF">DEACI_3342</name>
</gene>
<evidence type="ECO:0000313" key="2">
    <source>
        <dbReference type="EMBL" id="CAA7601430.1"/>
    </source>
</evidence>
<keyword evidence="4" id="KW-1185">Reference proteome</keyword>
<dbReference type="EMBL" id="LR746496">
    <property type="protein sequence ID" value="CAA7601430.1"/>
    <property type="molecule type" value="Genomic_DNA"/>
</dbReference>
<feature type="compositionally biased region" description="Pro residues" evidence="1">
    <location>
        <begin position="94"/>
        <end position="107"/>
    </location>
</feature>
<evidence type="ECO:0000313" key="4">
    <source>
        <dbReference type="Proteomes" id="UP001071230"/>
    </source>
</evidence>
<proteinExistence type="predicted"/>
<evidence type="ECO:0000256" key="1">
    <source>
        <dbReference type="SAM" id="MobiDB-lite"/>
    </source>
</evidence>
<accession>A0A8S0X586</accession>
<feature type="compositionally biased region" description="Polar residues" evidence="1">
    <location>
        <begin position="43"/>
        <end position="62"/>
    </location>
</feature>
<dbReference type="AlphaFoldDB" id="A0A8S0X586"/>
<feature type="compositionally biased region" description="Polar residues" evidence="1">
    <location>
        <begin position="70"/>
        <end position="79"/>
    </location>
</feature>
<dbReference type="Proteomes" id="UP001071230">
    <property type="component" value="Unassembled WGS sequence"/>
</dbReference>
<sequence>MPAFAYEPGIKPGTLPLSVLPGRMRPLQPPAASFRPASASDAQPASNSQALSTANPKPQFTNPREAPQTPLKSGTSPAPLSTAPHQGLSQAPSLPWPLPLPFLPPDSGPRGHLSRMLPRFLPPEPKAAKLSPAPVEEVLPSSPSGQPSLESLLTGGSTWQEAGLYLAKQYGPPLLRRFGPPVARRLGPPLAKRLGPPLAQHVGIPLLKRVGLPLARKAGIFVLKKIIP</sequence>
<reference evidence="2" key="2">
    <citation type="submission" date="2020-01" db="EMBL/GenBank/DDBJ databases">
        <authorList>
            <person name="Hornung B."/>
        </authorList>
    </citation>
    <scope>NUCLEOTIDE SEQUENCE</scope>
    <source>
        <strain evidence="2">PacBioINE</strain>
    </source>
</reference>
<protein>
    <submittedName>
        <fullName evidence="2">Uncharacterized protein</fullName>
    </submittedName>
</protein>
<evidence type="ECO:0000313" key="3">
    <source>
        <dbReference type="EMBL" id="CEJ08861.1"/>
    </source>
</evidence>
<dbReference type="KEGG" id="aacx:DEACI_2097"/>
<dbReference type="EMBL" id="CDGJ01000096">
    <property type="protein sequence ID" value="CEJ08861.1"/>
    <property type="molecule type" value="Genomic_DNA"/>
</dbReference>
<organism evidence="2">
    <name type="scientific">Acididesulfobacillus acetoxydans</name>
    <dbReference type="NCBI Taxonomy" id="1561005"/>
    <lineage>
        <taxon>Bacteria</taxon>
        <taxon>Bacillati</taxon>
        <taxon>Bacillota</taxon>
        <taxon>Clostridia</taxon>
        <taxon>Eubacteriales</taxon>
        <taxon>Peptococcaceae</taxon>
        <taxon>Acididesulfobacillus</taxon>
    </lineage>
</organism>
<reference evidence="3" key="1">
    <citation type="submission" date="2014-11" db="EMBL/GenBank/DDBJ databases">
        <authorList>
            <person name="Hornung B.V."/>
        </authorList>
    </citation>
    <scope>NUCLEOTIDE SEQUENCE</scope>
    <source>
        <strain evidence="3">INE</strain>
    </source>
</reference>
<feature type="region of interest" description="Disordered" evidence="1">
    <location>
        <begin position="1"/>
        <end position="131"/>
    </location>
</feature>
<dbReference type="Proteomes" id="UP000836597">
    <property type="component" value="Chromosome"/>
</dbReference>
<name>A0A8S0X586_9FIRM</name>